<evidence type="ECO:0000256" key="1">
    <source>
        <dbReference type="ARBA" id="ARBA00003534"/>
    </source>
</evidence>
<proteinExistence type="inferred from homology"/>
<accession>A0AAV7DYE4</accession>
<evidence type="ECO:0000313" key="6">
    <source>
        <dbReference type="EMBL" id="KAG9441298.1"/>
    </source>
</evidence>
<evidence type="ECO:0000256" key="2">
    <source>
        <dbReference type="ARBA" id="ARBA00004191"/>
    </source>
</evidence>
<sequence length="306" mass="34496">MMDKIKANHEWHNTTTFRSGKSNEGEAVGVNCRQNSVAVKEKLNLNINLQTTTLYFRGERIWNAFMLDLLPKGLNHAEKALLSGCSAGGLATFLHCDKFTALLPNTATVKCLSDAGFFLDVRDVSGRNTIRPIFKRLVEFQGVEKNLDRRCTASLPDPSLCFFPQYALQYIQTPYFIVNAAYDSYQFNHILVPPSTDPRGQWSQCKRDIRECTQEQLNGLQAFRMKMLAALNPLTSSSDGGLFINTCYTHGQSELQDAWFAPDSPRLNNKTIAEAVGDWYFGRNAYKEFDCQYPCNSACVKLTNPL</sequence>
<evidence type="ECO:0000256" key="4">
    <source>
        <dbReference type="ARBA" id="ARBA00022512"/>
    </source>
</evidence>
<evidence type="ECO:0000313" key="7">
    <source>
        <dbReference type="Proteomes" id="UP000825729"/>
    </source>
</evidence>
<comment type="caution">
    <text evidence="6">The sequence shown here is derived from an EMBL/GenBank/DDBJ whole genome shotgun (WGS) entry which is preliminary data.</text>
</comment>
<name>A0AAV7DYE4_ARIFI</name>
<protein>
    <recommendedName>
        <fullName evidence="5">Pectin acetylesterase</fullName>
        <ecNumber evidence="5">3.1.1.-</ecNumber>
    </recommendedName>
</protein>
<keyword evidence="7" id="KW-1185">Reference proteome</keyword>
<organism evidence="6 7">
    <name type="scientific">Aristolochia fimbriata</name>
    <name type="common">White veined hardy Dutchman's pipe vine</name>
    <dbReference type="NCBI Taxonomy" id="158543"/>
    <lineage>
        <taxon>Eukaryota</taxon>
        <taxon>Viridiplantae</taxon>
        <taxon>Streptophyta</taxon>
        <taxon>Embryophyta</taxon>
        <taxon>Tracheophyta</taxon>
        <taxon>Spermatophyta</taxon>
        <taxon>Magnoliopsida</taxon>
        <taxon>Magnoliidae</taxon>
        <taxon>Piperales</taxon>
        <taxon>Aristolochiaceae</taxon>
        <taxon>Aristolochia</taxon>
    </lineage>
</organism>
<keyword evidence="5" id="KW-0378">Hydrolase</keyword>
<comment type="subcellular location">
    <subcellularLocation>
        <location evidence="2 5">Secreted</location>
        <location evidence="2 5">Cell wall</location>
    </subcellularLocation>
</comment>
<reference evidence="6 7" key="1">
    <citation type="submission" date="2021-07" db="EMBL/GenBank/DDBJ databases">
        <title>The Aristolochia fimbriata genome: insights into angiosperm evolution, floral development and chemical biosynthesis.</title>
        <authorList>
            <person name="Jiao Y."/>
        </authorList>
    </citation>
    <scope>NUCLEOTIDE SEQUENCE [LARGE SCALE GENOMIC DNA]</scope>
    <source>
        <strain evidence="6">IBCAS-2021</strain>
        <tissue evidence="6">Leaf</tissue>
    </source>
</reference>
<dbReference type="InterPro" id="IPR004963">
    <property type="entry name" value="PAE/NOTUM"/>
</dbReference>
<gene>
    <name evidence="6" type="ORF">H6P81_017152</name>
</gene>
<dbReference type="GO" id="GO:0071555">
    <property type="term" value="P:cell wall organization"/>
    <property type="evidence" value="ECO:0007669"/>
    <property type="project" value="UniProtKB-KW"/>
</dbReference>
<keyword evidence="5" id="KW-0964">Secreted</keyword>
<dbReference type="EMBL" id="JAINDJ010000007">
    <property type="protein sequence ID" value="KAG9441298.1"/>
    <property type="molecule type" value="Genomic_DNA"/>
</dbReference>
<dbReference type="Proteomes" id="UP000825729">
    <property type="component" value="Unassembled WGS sequence"/>
</dbReference>
<evidence type="ECO:0000256" key="5">
    <source>
        <dbReference type="RuleBase" id="RU363114"/>
    </source>
</evidence>
<dbReference type="PANTHER" id="PTHR21562:SF69">
    <property type="entry name" value="PECTIN ACETYLESTERASE 9"/>
    <property type="match status" value="1"/>
</dbReference>
<dbReference type="AlphaFoldDB" id="A0AAV7DYE4"/>
<comment type="similarity">
    <text evidence="3 5">Belongs to the pectinacetylesterase family.</text>
</comment>
<dbReference type="EC" id="3.1.1.-" evidence="5"/>
<keyword evidence="4 5" id="KW-0134">Cell wall</keyword>
<evidence type="ECO:0000256" key="3">
    <source>
        <dbReference type="ARBA" id="ARBA00005784"/>
    </source>
</evidence>
<dbReference type="PANTHER" id="PTHR21562">
    <property type="entry name" value="NOTUM-RELATED"/>
    <property type="match status" value="1"/>
</dbReference>
<dbReference type="GO" id="GO:0016787">
    <property type="term" value="F:hydrolase activity"/>
    <property type="evidence" value="ECO:0007669"/>
    <property type="project" value="UniProtKB-KW"/>
</dbReference>
<keyword evidence="5" id="KW-0961">Cell wall biogenesis/degradation</keyword>
<comment type="function">
    <text evidence="1 5">Hydrolyzes acetyl esters in homogalacturonan regions of pectin. In type I primary cell wall, galacturonic acid residues of pectin can be acetylated at the O-2 and O-3 positions. Decreasing the degree of acetylation of pectin gels in vitro alters their physical properties.</text>
</comment>
<dbReference type="Pfam" id="PF03283">
    <property type="entry name" value="PAE"/>
    <property type="match status" value="1"/>
</dbReference>